<proteinExistence type="inferred from homology"/>
<dbReference type="CDD" id="cd19531">
    <property type="entry name" value="LCL_NRPS-like"/>
    <property type="match status" value="2"/>
</dbReference>
<dbReference type="Gene3D" id="3.40.50.980">
    <property type="match status" value="4"/>
</dbReference>
<dbReference type="Pfam" id="PF13193">
    <property type="entry name" value="AMP-binding_C"/>
    <property type="match status" value="1"/>
</dbReference>
<accession>A0A161V9K4</accession>
<dbReference type="InterPro" id="IPR010071">
    <property type="entry name" value="AA_adenyl_dom"/>
</dbReference>
<dbReference type="InterPro" id="IPR013217">
    <property type="entry name" value="Methyltransf_12"/>
</dbReference>
<feature type="domain" description="Carrier" evidence="6">
    <location>
        <begin position="1024"/>
        <end position="1099"/>
    </location>
</feature>
<dbReference type="Gene3D" id="2.30.38.10">
    <property type="entry name" value="Luciferase, Domain 3"/>
    <property type="match status" value="2"/>
</dbReference>
<dbReference type="Gene3D" id="3.40.50.150">
    <property type="entry name" value="Vaccinia Virus protein VP39"/>
    <property type="match status" value="1"/>
</dbReference>
<dbReference type="SUPFAM" id="SSF47336">
    <property type="entry name" value="ACP-like"/>
    <property type="match status" value="2"/>
</dbReference>
<dbReference type="Pfam" id="PF00501">
    <property type="entry name" value="AMP-binding"/>
    <property type="match status" value="2"/>
</dbReference>
<dbReference type="PANTHER" id="PTHR45527">
    <property type="entry name" value="NONRIBOSOMAL PEPTIDE SYNTHETASE"/>
    <property type="match status" value="1"/>
</dbReference>
<dbReference type="FunFam" id="3.30.559.10:FF:000012">
    <property type="entry name" value="Non-ribosomal peptide synthetase"/>
    <property type="match status" value="1"/>
</dbReference>
<dbReference type="NCBIfam" id="TIGR01733">
    <property type="entry name" value="AA-adenyl-dom"/>
    <property type="match status" value="2"/>
</dbReference>
<dbReference type="InterPro" id="IPR001242">
    <property type="entry name" value="Condensation_dom"/>
</dbReference>
<dbReference type="RefSeq" id="WP_063874470.1">
    <property type="nucleotide sequence ID" value="NZ_CAWMRI010000278.1"/>
</dbReference>
<comment type="cofactor">
    <cofactor evidence="1">
        <name>pantetheine 4'-phosphate</name>
        <dbReference type="ChEBI" id="CHEBI:47942"/>
    </cofactor>
</comment>
<evidence type="ECO:0000256" key="2">
    <source>
        <dbReference type="ARBA" id="ARBA00006432"/>
    </source>
</evidence>
<dbReference type="GO" id="GO:0009403">
    <property type="term" value="P:toxin biosynthetic process"/>
    <property type="evidence" value="ECO:0007669"/>
    <property type="project" value="UniProtKB-ARBA"/>
</dbReference>
<feature type="domain" description="Carrier" evidence="6">
    <location>
        <begin position="2510"/>
        <end position="2585"/>
    </location>
</feature>
<dbReference type="Gene3D" id="3.30.559.30">
    <property type="entry name" value="Nonribosomal peptide synthetase, condensation domain"/>
    <property type="match status" value="2"/>
</dbReference>
<dbReference type="FunFam" id="3.40.50.980:FF:000001">
    <property type="entry name" value="Non-ribosomal peptide synthetase"/>
    <property type="match status" value="2"/>
</dbReference>
<reference evidence="7 8" key="1">
    <citation type="submission" date="2016-04" db="EMBL/GenBank/DDBJ databases">
        <title>Draft Genome Assembly of the Bloom-forming Cyanobacterium Nodularia spumigena Strain CENA596 in Shrimp Production Ponds.</title>
        <authorList>
            <person name="Popin R.V."/>
            <person name="Rigonato J."/>
            <person name="Abreu V.A."/>
            <person name="Andreote A.P."/>
            <person name="Silveira S.B."/>
            <person name="Odebrecht C."/>
            <person name="Fiore M.F."/>
        </authorList>
    </citation>
    <scope>NUCLEOTIDE SEQUENCE [LARGE SCALE GENOMIC DNA]</scope>
    <source>
        <strain evidence="7 8">CENA596</strain>
    </source>
</reference>
<dbReference type="GO" id="GO:0008610">
    <property type="term" value="P:lipid biosynthetic process"/>
    <property type="evidence" value="ECO:0007669"/>
    <property type="project" value="UniProtKB-ARBA"/>
</dbReference>
<dbReference type="SUPFAM" id="SSF56801">
    <property type="entry name" value="Acetyl-CoA synthetase-like"/>
    <property type="match status" value="2"/>
</dbReference>
<dbReference type="InterPro" id="IPR009081">
    <property type="entry name" value="PP-bd_ACP"/>
</dbReference>
<dbReference type="PROSITE" id="PS50075">
    <property type="entry name" value="CARRIER"/>
    <property type="match status" value="2"/>
</dbReference>
<dbReference type="PROSITE" id="PS00455">
    <property type="entry name" value="AMP_BINDING"/>
    <property type="match status" value="2"/>
</dbReference>
<comment type="similarity">
    <text evidence="2">Belongs to the ATP-dependent AMP-binding enzyme family.</text>
</comment>
<dbReference type="FunFam" id="3.30.559.30:FF:000001">
    <property type="entry name" value="Non-ribosomal peptide synthetase"/>
    <property type="match status" value="1"/>
</dbReference>
<dbReference type="GO" id="GO:0043041">
    <property type="term" value="P:amino acid activation for nonribosomal peptide biosynthetic process"/>
    <property type="evidence" value="ECO:0007669"/>
    <property type="project" value="TreeGrafter"/>
</dbReference>
<dbReference type="FunFam" id="3.30.300.30:FF:000010">
    <property type="entry name" value="Enterobactin synthetase component F"/>
    <property type="match status" value="1"/>
</dbReference>
<dbReference type="EMBL" id="LWAJ01000278">
    <property type="protein sequence ID" value="KZL47816.1"/>
    <property type="molecule type" value="Genomic_DNA"/>
</dbReference>
<dbReference type="GO" id="GO:0003824">
    <property type="term" value="F:catalytic activity"/>
    <property type="evidence" value="ECO:0007669"/>
    <property type="project" value="InterPro"/>
</dbReference>
<dbReference type="FunFam" id="1.10.1200.10:FF:000005">
    <property type="entry name" value="Nonribosomal peptide synthetase 1"/>
    <property type="match status" value="2"/>
</dbReference>
<dbReference type="InterPro" id="IPR036736">
    <property type="entry name" value="ACP-like_sf"/>
</dbReference>
<dbReference type="OrthoDB" id="473401at2"/>
<evidence type="ECO:0000256" key="1">
    <source>
        <dbReference type="ARBA" id="ARBA00001957"/>
    </source>
</evidence>
<dbReference type="InterPro" id="IPR006162">
    <property type="entry name" value="Ppantetheine_attach_site"/>
</dbReference>
<dbReference type="Proteomes" id="UP000076555">
    <property type="component" value="Unassembled WGS sequence"/>
</dbReference>
<dbReference type="Pfam" id="PF00668">
    <property type="entry name" value="Condensation"/>
    <property type="match status" value="2"/>
</dbReference>
<evidence type="ECO:0000256" key="5">
    <source>
        <dbReference type="ARBA" id="ARBA00022737"/>
    </source>
</evidence>
<dbReference type="SUPFAM" id="SSF53335">
    <property type="entry name" value="S-adenosyl-L-methionine-dependent methyltransferases"/>
    <property type="match status" value="1"/>
</dbReference>
<dbReference type="PANTHER" id="PTHR45527:SF1">
    <property type="entry name" value="FATTY ACID SYNTHASE"/>
    <property type="match status" value="1"/>
</dbReference>
<dbReference type="Pfam" id="PF08242">
    <property type="entry name" value="Methyltransf_12"/>
    <property type="match status" value="1"/>
</dbReference>
<keyword evidence="5" id="KW-0677">Repeat</keyword>
<dbReference type="InterPro" id="IPR020845">
    <property type="entry name" value="AMP-binding_CS"/>
</dbReference>
<dbReference type="CDD" id="cd05930">
    <property type="entry name" value="A_NRPS"/>
    <property type="match status" value="1"/>
</dbReference>
<dbReference type="GO" id="GO:0005829">
    <property type="term" value="C:cytosol"/>
    <property type="evidence" value="ECO:0007669"/>
    <property type="project" value="TreeGrafter"/>
</dbReference>
<organism evidence="7 8">
    <name type="scientific">Nodularia spumigena CENA596</name>
    <dbReference type="NCBI Taxonomy" id="1819295"/>
    <lineage>
        <taxon>Bacteria</taxon>
        <taxon>Bacillati</taxon>
        <taxon>Cyanobacteriota</taxon>
        <taxon>Cyanophyceae</taxon>
        <taxon>Nostocales</taxon>
        <taxon>Nodulariaceae</taxon>
        <taxon>Nodularia</taxon>
    </lineage>
</organism>
<evidence type="ECO:0000256" key="3">
    <source>
        <dbReference type="ARBA" id="ARBA00022450"/>
    </source>
</evidence>
<evidence type="ECO:0000313" key="7">
    <source>
        <dbReference type="EMBL" id="KZL47816.1"/>
    </source>
</evidence>
<protein>
    <submittedName>
        <fullName evidence="7">Non-ribosomal peptide synthetase</fullName>
    </submittedName>
</protein>
<sequence>MSDLLKKLENLSPEKRELVLQKLRKQQQTPLLKPVSREKPLPLSFAQQRLWFIDQLEEENCVYNVSFFWQISGLLNISALEKAILEIVQRHEILRTSFSVVNESPIQVIYTQTELEIEVLDWRQVSEKDQFSKAKHLATAELQQPFNLSKAPLLRVKLIKLADQSHLLLLVIHHIVCDGWSMDIFRKELFTLYTAFCNGESSSLLPLSLQYADFAHWQRSYLQGETLNKQLNYWQQQLAEINPLLELPTDYPRPSVQSFRGRSEFIQIDLNLTQKLKRLSQESGTTLFMTLLAVFTLLLSRYSNQNDIIVGSAIANRNRREIEPLIGFFVNTLALRTNLQGNPSFIELLQRVKQLTLDAYDHQDLPFEKLVDELGLERSLAHHPLFQVAFGLQSGTPETLEIPGLTLTRFEWENTTTFFDLSLIFRETPQGLTGEWEYATDLFADTTIKRMVRHFEVLLKQIIDDPHQAINTLSLLTKDEIQQLQTWNQTETEYPQDKTLVDLFAEQVTKNPDNLAVVFESYIREQGTGNREQGTGNREDLKTLTYQQLNEKAEQIANYLIENYQIQPDTLIGISVERSLEMIIGVLGILKAGGAYVPINPNYPPERIHLMLEDSGISVLLTQSFLVDKLPLDSLQNPVEVVSLDEELDKYPSPIVNCQLSTVNYNNLAYVIYTSGSTGKPKGVMIEHQAIVNLALAWGENFQVQNHSRLLQFGSFSFDLSIGEIATALSAGACLYLGNKDTLLPGESLVNFLNEHKITHVFLSPSALFVLPKVSFPDLQCLTVGGEACSAELVSQWGREQYLYNCYGPTESTVTAAIYLCQADGKKPPIGKPLSNLRIYILDANNQLLPPGIPGELCVAGVGLARGYLNLPETTAEKFIEINLFGKTERIYKTGDLARWVNDGNLEYLGRIDEQVKLRGFRIELGEIESLLLQHPAVKEAVVILYETDNNPRLIAYITESEKTDGLEFKGVIEVREYLKNHLPNYMIPSQIMVLENLPLTANGKINRRALPAPNTATSADLEIPVTQTEEILSSLWQGLLKIKSISRSDNFFELGGNSLLATQLITRIRDSFQVEIPVRKIFEQSILSELAREIDKASKSVNLPAIAALAVGITPQPNNEPKTLSFAQSRLWFLGQLEGKGTSSTYNMPIAFQIDGNLNVEALRQSLTYLLQRHSSLRSYFPALKGEPQVVIRDIKDIEVLEIADLQTLNPKTQAEDVRRLADIHAQAPFNLNTGPLFKAKLLQLSEQKNILMINMHHIISDGWSIGIFKREWEQAYAAYTAGSVPNLSPLPIQYSDYAAWQRIWLQGETLVNQENYWQQQLSDAPRLLELPTDYPRPAQQSYQGKGYKHRLSQELTHKLKALCQEHGVSLFMTLLAGFNILLSRYSRAEDLCVGTVIANRTHRDIEGLIGFFVNTLVLRSKIQPEQGFIHLLQQTRKTCLEAYAHQDIPFEYLVEKLQPERTLSYNPLFQVMIVLQNLEGAGKNVNLTGLEIQEFKQSYPFAKFDLTLDLWERNGQLDCMWGYATDLFTEETIKRMAGHFEVLLTAITQNPQQPIYQLPIITPAEIQQLQIWNQTEADYPQNHTLMTLFAQQVEKTPDQIAVVFANQSLSYEQLNQKANQLAQKISNYLIENYQIQPNTLIGICVERSLEMLIGIFAILKAGAAYVPIDPSYPQERINLIIEDSNAVILLTTKSLQKQLSLEHLKNTTQLVFLDGLEQGSQESGVGSEEVFNHQLPITNHHDLAYVIYTSGSTGRPKGVAIAHSSAVAFVKWAHSVFNAEQLAGVLASTSICFDLSIFEIFVPLTQGGSVILVENAIYIEQAHQSPVPITLINTVPSAAAQMLNMNAIPSTVQVMNLAGEPLKNSLVQSLYQTTLIKEIYNLYGPSEDTTYSTFTKVAKNAENEPSIGKAIANTRIYILDHYNQPLPPGIPGELCIAGVGLAQSYLHCPETTAEKFLEIELFGKHERIYKTGDLARWLSNGNLQYLGRIDHQVKLRGFRIELSEIETALVKHPQIQEAVVLLREDKEFDQRLVAYIVPTATNSTSQNEQVELWASVFNNSYSQSSTPTNDPTLNIAGWQDSYTGRPIPPSAMQEWRDTTVNQILELAPQKVWEIGCGTGMLLFKIAPHCQHYLATDCSVGGLQYIEQHLKQQSLEENVTLKTRTAHEFDSTQTNAYDLVILNSVIQYFPSLDYLLTVIEGAIKTVSHQGQIFIGDVRNLHLLEAFHTASQFYRSPDNLSIQELRQQIQPSIRTEAELLIDPDFFIALKQRFPRISHIKIDLKRGENHTEMSRFRYDVVLYLDGVDTAVTTKPQWLDWQEQQLNLDKIQQILTTQQPDILSIKDIPNARLTSEMKLLEIIPQLSGTVKDLKAIISQFTSGIEPEAFRTLTKDLPYTPFIQNSSTGFAFYEVVLQRNIPGQETIPRFNQWENWRMKPWQHYANQPLQYSSNQIDPNVLEEWRDFLAKTLPDYMIPSHFIVLEKLPLTPNGKVDRKALTEVGKTVATDIELPGTETEKSLAQLWAKLLKYEVVGRQDNFFNLGGHSLLATQLCYRIRDTFKVELPLRQVFESPKLIDLANYLDSCLWVNATTADIKPLNSDEEEIEL</sequence>
<dbReference type="Gene3D" id="1.10.1200.10">
    <property type="entry name" value="ACP-like"/>
    <property type="match status" value="2"/>
</dbReference>
<dbReference type="GO" id="GO:0031177">
    <property type="term" value="F:phosphopantetheine binding"/>
    <property type="evidence" value="ECO:0007669"/>
    <property type="project" value="InterPro"/>
</dbReference>
<keyword evidence="4" id="KW-0597">Phosphoprotein</keyword>
<name>A0A161V9K4_NODSP</name>
<evidence type="ECO:0000313" key="8">
    <source>
        <dbReference type="Proteomes" id="UP000076555"/>
    </source>
</evidence>
<dbReference type="SMART" id="SM00823">
    <property type="entry name" value="PKS_PP"/>
    <property type="match status" value="2"/>
</dbReference>
<dbReference type="InterPro" id="IPR045851">
    <property type="entry name" value="AMP-bd_C_sf"/>
</dbReference>
<comment type="caution">
    <text evidence="7">The sequence shown here is derived from an EMBL/GenBank/DDBJ whole genome shotgun (WGS) entry which is preliminary data.</text>
</comment>
<dbReference type="Gene3D" id="3.30.559.10">
    <property type="entry name" value="Chloramphenicol acetyltransferase-like domain"/>
    <property type="match status" value="2"/>
</dbReference>
<dbReference type="InterPro" id="IPR020806">
    <property type="entry name" value="PKS_PP-bd"/>
</dbReference>
<dbReference type="InterPro" id="IPR029063">
    <property type="entry name" value="SAM-dependent_MTases_sf"/>
</dbReference>
<keyword evidence="3" id="KW-0596">Phosphopantetheine</keyword>
<dbReference type="SUPFAM" id="SSF52777">
    <property type="entry name" value="CoA-dependent acyltransferases"/>
    <property type="match status" value="4"/>
</dbReference>
<dbReference type="Pfam" id="PF00550">
    <property type="entry name" value="PP-binding"/>
    <property type="match status" value="2"/>
</dbReference>
<dbReference type="CDD" id="cd02440">
    <property type="entry name" value="AdoMet_MTases"/>
    <property type="match status" value="1"/>
</dbReference>
<evidence type="ECO:0000259" key="6">
    <source>
        <dbReference type="PROSITE" id="PS50075"/>
    </source>
</evidence>
<dbReference type="NCBIfam" id="NF003417">
    <property type="entry name" value="PRK04813.1"/>
    <property type="match status" value="3"/>
</dbReference>
<evidence type="ECO:0000256" key="4">
    <source>
        <dbReference type="ARBA" id="ARBA00022553"/>
    </source>
</evidence>
<dbReference type="InterPro" id="IPR023213">
    <property type="entry name" value="CAT-like_dom_sf"/>
</dbReference>
<dbReference type="InterPro" id="IPR025110">
    <property type="entry name" value="AMP-bd_C"/>
</dbReference>
<dbReference type="Gene3D" id="3.30.300.30">
    <property type="match status" value="3"/>
</dbReference>
<gene>
    <name evidence="7" type="ORF">A2T98_21175</name>
</gene>
<dbReference type="InterPro" id="IPR000873">
    <property type="entry name" value="AMP-dep_synth/lig_dom"/>
</dbReference>
<dbReference type="PROSITE" id="PS00012">
    <property type="entry name" value="PHOSPHOPANTETHEINE"/>
    <property type="match status" value="1"/>
</dbReference>